<dbReference type="RefSeq" id="WP_121523553.1">
    <property type="nucleotide sequence ID" value="NZ_RCHC01000019.1"/>
</dbReference>
<keyword evidence="2" id="KW-1185">Reference proteome</keyword>
<accession>A0ABX9TU15</accession>
<sequence>MAVAKKRNKKRDPHAMRKMYQAKSEQVQTLDMTFCVDAVDENFAKWHAENKELDLDYAPKSIAYDNYEGDLIICLKNLLIPLVQDWHISTVSYYFCEGTGSILEIPAEIKVTQMEFEEFRFGAGQTKIDRGHGIKTRWKGVLAEINAIVDPKVPEGYLYAQTQAHLTVDTAFKNAESFLYFRKAKNLRALGQAI</sequence>
<evidence type="ECO:0000313" key="2">
    <source>
        <dbReference type="Proteomes" id="UP000280271"/>
    </source>
</evidence>
<comment type="caution">
    <text evidence="1">The sequence shown here is derived from an EMBL/GenBank/DDBJ whole genome shotgun (WGS) entry which is preliminary data.</text>
</comment>
<gene>
    <name evidence="1" type="ORF">D9K81_14770</name>
</gene>
<protein>
    <submittedName>
        <fullName evidence="1">Uncharacterized protein</fullName>
    </submittedName>
</protein>
<organism evidence="1 2">
    <name type="scientific">Acinetobacter chengduensis</name>
    <dbReference type="NCBI Taxonomy" id="2420890"/>
    <lineage>
        <taxon>Bacteria</taxon>
        <taxon>Pseudomonadati</taxon>
        <taxon>Pseudomonadota</taxon>
        <taxon>Gammaproteobacteria</taxon>
        <taxon>Moraxellales</taxon>
        <taxon>Moraxellaceae</taxon>
        <taxon>Acinetobacter</taxon>
    </lineage>
</organism>
<evidence type="ECO:0000313" key="1">
    <source>
        <dbReference type="EMBL" id="RLL19015.1"/>
    </source>
</evidence>
<dbReference type="Proteomes" id="UP000280271">
    <property type="component" value="Unassembled WGS sequence"/>
</dbReference>
<reference evidence="1 2" key="1">
    <citation type="submission" date="2018-09" db="EMBL/GenBank/DDBJ databases">
        <title>The draft genome of Acinetobacter sp. strains.</title>
        <authorList>
            <person name="Qin J."/>
            <person name="Feng Y."/>
            <person name="Zong Z."/>
        </authorList>
    </citation>
    <scope>NUCLEOTIDE SEQUENCE [LARGE SCALE GENOMIC DNA]</scope>
    <source>
        <strain evidence="1 2">WCHAc060005</strain>
    </source>
</reference>
<proteinExistence type="predicted"/>
<name>A0ABX9TU15_9GAMM</name>
<dbReference type="EMBL" id="RCHC01000019">
    <property type="protein sequence ID" value="RLL19015.1"/>
    <property type="molecule type" value="Genomic_DNA"/>
</dbReference>